<evidence type="ECO:0000259" key="1">
    <source>
        <dbReference type="PROSITE" id="PS51819"/>
    </source>
</evidence>
<dbReference type="AlphaFoldDB" id="A0A2G2WHL3"/>
<feature type="domain" description="VOC" evidence="1">
    <location>
        <begin position="36"/>
        <end position="173"/>
    </location>
</feature>
<proteinExistence type="predicted"/>
<keyword evidence="3" id="KW-1185">Reference proteome</keyword>
<dbReference type="InterPro" id="IPR054576">
    <property type="entry name" value="At5g48480-like_N"/>
</dbReference>
<dbReference type="SUPFAM" id="SSF54593">
    <property type="entry name" value="Glyoxalase/Bleomycin resistance protein/Dihydroxybiphenyl dioxygenase"/>
    <property type="match status" value="1"/>
</dbReference>
<dbReference type="Gene3D" id="3.10.180.10">
    <property type="entry name" value="2,3-Dihydroxybiphenyl 1,2-Dioxygenase, domain 1"/>
    <property type="match status" value="1"/>
</dbReference>
<reference evidence="2 3" key="1">
    <citation type="journal article" date="2017" name="Genome Biol.">
        <title>New reference genome sequences of hot pepper reveal the massive evolution of plant disease-resistance genes by retroduplication.</title>
        <authorList>
            <person name="Kim S."/>
            <person name="Park J."/>
            <person name="Yeom S.I."/>
            <person name="Kim Y.M."/>
            <person name="Seo E."/>
            <person name="Kim K.T."/>
            <person name="Kim M.S."/>
            <person name="Lee J.M."/>
            <person name="Cheong K."/>
            <person name="Shin H.S."/>
            <person name="Kim S.B."/>
            <person name="Han K."/>
            <person name="Lee J."/>
            <person name="Park M."/>
            <person name="Lee H.A."/>
            <person name="Lee H.Y."/>
            <person name="Lee Y."/>
            <person name="Oh S."/>
            <person name="Lee J.H."/>
            <person name="Choi E."/>
            <person name="Choi E."/>
            <person name="Lee S.E."/>
            <person name="Jeon J."/>
            <person name="Kim H."/>
            <person name="Choi G."/>
            <person name="Song H."/>
            <person name="Lee J."/>
            <person name="Lee S.C."/>
            <person name="Kwon J.K."/>
            <person name="Lee H.Y."/>
            <person name="Koo N."/>
            <person name="Hong Y."/>
            <person name="Kim R.W."/>
            <person name="Kang W.H."/>
            <person name="Huh J.H."/>
            <person name="Kang B.C."/>
            <person name="Yang T.J."/>
            <person name="Lee Y.H."/>
            <person name="Bennetzen J.L."/>
            <person name="Choi D."/>
        </authorList>
    </citation>
    <scope>NUCLEOTIDE SEQUENCE [LARGE SCALE GENOMIC DNA]</scope>
    <source>
        <strain evidence="3">cv. PBC81</strain>
    </source>
</reference>
<name>A0A2G2WHL3_CAPBA</name>
<evidence type="ECO:0000313" key="3">
    <source>
        <dbReference type="Proteomes" id="UP000224567"/>
    </source>
</evidence>
<dbReference type="STRING" id="33114.A0A2G2WHL3"/>
<dbReference type="OrthoDB" id="2013034at2759"/>
<evidence type="ECO:0000313" key="2">
    <source>
        <dbReference type="EMBL" id="PHT44659.1"/>
    </source>
</evidence>
<dbReference type="InterPro" id="IPR037523">
    <property type="entry name" value="VOC_core"/>
</dbReference>
<dbReference type="InterPro" id="IPR029068">
    <property type="entry name" value="Glyas_Bleomycin-R_OHBP_Dase"/>
</dbReference>
<comment type="caution">
    <text evidence="2">The sequence shown here is derived from an EMBL/GenBank/DDBJ whole genome shotgun (WGS) entry which is preliminary data.</text>
</comment>
<protein>
    <recommendedName>
        <fullName evidence="1">VOC domain-containing protein</fullName>
    </recommendedName>
</protein>
<gene>
    <name evidence="2" type="ORF">CQW23_13817</name>
</gene>
<dbReference type="Pfam" id="PF22656">
    <property type="entry name" value="At5g48480-like_N"/>
    <property type="match status" value="1"/>
</dbReference>
<dbReference type="InterPro" id="IPR054575">
    <property type="entry name" value="At5g48480-like_C"/>
</dbReference>
<organism evidence="2 3">
    <name type="scientific">Capsicum baccatum</name>
    <name type="common">Peruvian pepper</name>
    <dbReference type="NCBI Taxonomy" id="33114"/>
    <lineage>
        <taxon>Eukaryota</taxon>
        <taxon>Viridiplantae</taxon>
        <taxon>Streptophyta</taxon>
        <taxon>Embryophyta</taxon>
        <taxon>Tracheophyta</taxon>
        <taxon>Spermatophyta</taxon>
        <taxon>Magnoliopsida</taxon>
        <taxon>eudicotyledons</taxon>
        <taxon>Gunneridae</taxon>
        <taxon>Pentapetalae</taxon>
        <taxon>asterids</taxon>
        <taxon>lamiids</taxon>
        <taxon>Solanales</taxon>
        <taxon>Solanaceae</taxon>
        <taxon>Solanoideae</taxon>
        <taxon>Capsiceae</taxon>
        <taxon>Capsicum</taxon>
    </lineage>
</organism>
<dbReference type="Pfam" id="PF22650">
    <property type="entry name" value="At5g48480-like_C"/>
    <property type="match status" value="1"/>
</dbReference>
<dbReference type="EMBL" id="MLFT02000006">
    <property type="protein sequence ID" value="PHT44659.1"/>
    <property type="molecule type" value="Genomic_DNA"/>
</dbReference>
<dbReference type="PROSITE" id="PS51819">
    <property type="entry name" value="VOC"/>
    <property type="match status" value="1"/>
</dbReference>
<dbReference type="PANTHER" id="PTHR34109">
    <property type="entry name" value="BNAUNNG04460D PROTEIN-RELATED"/>
    <property type="match status" value="1"/>
</dbReference>
<accession>A0A2G2WHL3</accession>
<dbReference type="PANTHER" id="PTHR34109:SF1">
    <property type="entry name" value="VOC DOMAIN-CONTAINING PROTEIN"/>
    <property type="match status" value="1"/>
</dbReference>
<dbReference type="Proteomes" id="UP000224567">
    <property type="component" value="Unassembled WGS sequence"/>
</dbReference>
<sequence>MAEEPQNGNGGAATTPAADAADAVATAASAVVTFTAVKPQLFVEAPKGNEAVKFYKDAFGAEEVKRVNHPKRKAEQEIPLILSVELKIGSSSFIVADLTDEDSSAPVKIASTGCVFCLETENVDAAVSKAVAAGAVAEGEITEGDVADGGACCGVGVGKLKDPFGNVWMICSSSSPVKKSE</sequence>
<reference evidence="3" key="2">
    <citation type="journal article" date="2017" name="J. Anim. Genet.">
        <title>Multiple reference genome sequences of hot pepper reveal the massive evolution of plant disease resistance genes by retroduplication.</title>
        <authorList>
            <person name="Kim S."/>
            <person name="Park J."/>
            <person name="Yeom S.-I."/>
            <person name="Kim Y.-M."/>
            <person name="Seo E."/>
            <person name="Kim K.-T."/>
            <person name="Kim M.-S."/>
            <person name="Lee J.M."/>
            <person name="Cheong K."/>
            <person name="Shin H.-S."/>
            <person name="Kim S.-B."/>
            <person name="Han K."/>
            <person name="Lee J."/>
            <person name="Park M."/>
            <person name="Lee H.-A."/>
            <person name="Lee H.-Y."/>
            <person name="Lee Y."/>
            <person name="Oh S."/>
            <person name="Lee J.H."/>
            <person name="Choi E."/>
            <person name="Choi E."/>
            <person name="Lee S.E."/>
            <person name="Jeon J."/>
            <person name="Kim H."/>
            <person name="Choi G."/>
            <person name="Song H."/>
            <person name="Lee J."/>
            <person name="Lee S.-C."/>
            <person name="Kwon J.-K."/>
            <person name="Lee H.-Y."/>
            <person name="Koo N."/>
            <person name="Hong Y."/>
            <person name="Kim R.W."/>
            <person name="Kang W.-H."/>
            <person name="Huh J.H."/>
            <person name="Kang B.-C."/>
            <person name="Yang T.-J."/>
            <person name="Lee Y.-H."/>
            <person name="Bennetzen J.L."/>
            <person name="Choi D."/>
        </authorList>
    </citation>
    <scope>NUCLEOTIDE SEQUENCE [LARGE SCALE GENOMIC DNA]</scope>
    <source>
        <strain evidence="3">cv. PBC81</strain>
    </source>
</reference>